<comment type="cofactor">
    <cofactor evidence="1 6">
        <name>FAD</name>
        <dbReference type="ChEBI" id="CHEBI:57692"/>
    </cofactor>
</comment>
<evidence type="ECO:0000313" key="10">
    <source>
        <dbReference type="EMBL" id="GHA82376.1"/>
    </source>
</evidence>
<dbReference type="PANTHER" id="PTHR43884">
    <property type="entry name" value="ACYL-COA DEHYDROGENASE"/>
    <property type="match status" value="1"/>
</dbReference>
<evidence type="ECO:0000256" key="6">
    <source>
        <dbReference type="RuleBase" id="RU362125"/>
    </source>
</evidence>
<keyword evidence="5 6" id="KW-0560">Oxidoreductase</keyword>
<dbReference type="Gene3D" id="1.10.540.10">
    <property type="entry name" value="Acyl-CoA dehydrogenase/oxidase, N-terminal domain"/>
    <property type="match status" value="1"/>
</dbReference>
<protein>
    <submittedName>
        <fullName evidence="10">Acyl-CoA dehydrogenase</fullName>
    </submittedName>
</protein>
<dbReference type="FunFam" id="1.20.140.10:FF:000001">
    <property type="entry name" value="Acyl-CoA dehydrogenase"/>
    <property type="match status" value="1"/>
</dbReference>
<dbReference type="InterPro" id="IPR009075">
    <property type="entry name" value="AcylCo_DH/oxidase_C"/>
</dbReference>
<dbReference type="RefSeq" id="WP_189494423.1">
    <property type="nucleotide sequence ID" value="NZ_BMZH01000001.1"/>
</dbReference>
<feature type="domain" description="Acyl-CoA dehydrogenase/oxidase C-terminal" evidence="7">
    <location>
        <begin position="233"/>
        <end position="379"/>
    </location>
</feature>
<evidence type="ECO:0000256" key="2">
    <source>
        <dbReference type="ARBA" id="ARBA00009347"/>
    </source>
</evidence>
<evidence type="ECO:0000259" key="8">
    <source>
        <dbReference type="Pfam" id="PF02770"/>
    </source>
</evidence>
<dbReference type="SUPFAM" id="SSF56645">
    <property type="entry name" value="Acyl-CoA dehydrogenase NM domain-like"/>
    <property type="match status" value="1"/>
</dbReference>
<dbReference type="PANTHER" id="PTHR43884:SF12">
    <property type="entry name" value="ISOVALERYL-COA DEHYDROGENASE, MITOCHONDRIAL-RELATED"/>
    <property type="match status" value="1"/>
</dbReference>
<dbReference type="InterPro" id="IPR009100">
    <property type="entry name" value="AcylCoA_DH/oxidase_NM_dom_sf"/>
</dbReference>
<evidence type="ECO:0000256" key="5">
    <source>
        <dbReference type="ARBA" id="ARBA00023002"/>
    </source>
</evidence>
<evidence type="ECO:0000256" key="1">
    <source>
        <dbReference type="ARBA" id="ARBA00001974"/>
    </source>
</evidence>
<dbReference type="InterPro" id="IPR036250">
    <property type="entry name" value="AcylCo_DH-like_C"/>
</dbReference>
<dbReference type="Pfam" id="PF00441">
    <property type="entry name" value="Acyl-CoA_dh_1"/>
    <property type="match status" value="1"/>
</dbReference>
<sequence>MLINPFDTDERRAFRDTLRNFMDKEIVPNAFEWDEAGHVPWAVHEKFGALGLWGFGIDEKYGGHGFDDPFMRLDASIEISRCGVGGIGAAIGGRGISLDPIQRLANEDIRTQVLPEIIAGRVGSSLAITEPSGGSDVARMKTTAKLDGDHWVLNGSKTYITGGMESDYFVVGARTGGKGLAGISLFFVEAGTPGFSRTPLGKKMGWWASNQATLYFDDMRVPAANLMGQQDYGFLQIVQNFNYERLTLAGIALGMMEAALEDSISWAQQRETFGKPLIKHQVIRHKIADMSSKIDALRSLLWVLCATIESGTMPVAELCKAKVFATKALEFVASEAMQILGGAGYLRGNRVESIYRDVKVIAIGGGSEEIMRDLAVRQMGL</sequence>
<comment type="caution">
    <text evidence="10">The sequence shown here is derived from an EMBL/GenBank/DDBJ whole genome shotgun (WGS) entry which is preliminary data.</text>
</comment>
<dbReference type="Gene3D" id="2.40.110.10">
    <property type="entry name" value="Butyryl-CoA Dehydrogenase, subunit A, domain 2"/>
    <property type="match status" value="1"/>
</dbReference>
<reference evidence="10" key="1">
    <citation type="journal article" date="2014" name="Int. J. Syst. Evol. Microbiol.">
        <title>Complete genome sequence of Corynebacterium casei LMG S-19264T (=DSM 44701T), isolated from a smear-ripened cheese.</title>
        <authorList>
            <consortium name="US DOE Joint Genome Institute (JGI-PGF)"/>
            <person name="Walter F."/>
            <person name="Albersmeier A."/>
            <person name="Kalinowski J."/>
            <person name="Ruckert C."/>
        </authorList>
    </citation>
    <scope>NUCLEOTIDE SEQUENCE</scope>
    <source>
        <strain evidence="10">KCTC 32513</strain>
    </source>
</reference>
<keyword evidence="3 6" id="KW-0285">Flavoprotein</keyword>
<keyword evidence="4 6" id="KW-0274">FAD</keyword>
<organism evidence="10 11">
    <name type="scientific">Algimonas arctica</name>
    <dbReference type="NCBI Taxonomy" id="1479486"/>
    <lineage>
        <taxon>Bacteria</taxon>
        <taxon>Pseudomonadati</taxon>
        <taxon>Pseudomonadota</taxon>
        <taxon>Alphaproteobacteria</taxon>
        <taxon>Maricaulales</taxon>
        <taxon>Robiginitomaculaceae</taxon>
        <taxon>Algimonas</taxon>
    </lineage>
</organism>
<dbReference type="Proteomes" id="UP000634004">
    <property type="component" value="Unassembled WGS sequence"/>
</dbReference>
<keyword evidence="11" id="KW-1185">Reference proteome</keyword>
<reference evidence="10" key="2">
    <citation type="submission" date="2020-09" db="EMBL/GenBank/DDBJ databases">
        <authorList>
            <person name="Sun Q."/>
            <person name="Kim S."/>
        </authorList>
    </citation>
    <scope>NUCLEOTIDE SEQUENCE</scope>
    <source>
        <strain evidence="10">KCTC 32513</strain>
    </source>
</reference>
<feature type="domain" description="Acyl-CoA dehydrogenase/oxidase N-terminal" evidence="9">
    <location>
        <begin position="8"/>
        <end position="120"/>
    </location>
</feature>
<dbReference type="Gene3D" id="1.20.140.10">
    <property type="entry name" value="Butyryl-CoA Dehydrogenase, subunit A, domain 3"/>
    <property type="match status" value="1"/>
</dbReference>
<dbReference type="AlphaFoldDB" id="A0A8J3CPL9"/>
<dbReference type="GO" id="GO:0003995">
    <property type="term" value="F:acyl-CoA dehydrogenase activity"/>
    <property type="evidence" value="ECO:0007669"/>
    <property type="project" value="TreeGrafter"/>
</dbReference>
<evidence type="ECO:0000313" key="11">
    <source>
        <dbReference type="Proteomes" id="UP000634004"/>
    </source>
</evidence>
<dbReference type="InterPro" id="IPR037069">
    <property type="entry name" value="AcylCoA_DH/ox_N_sf"/>
</dbReference>
<dbReference type="Pfam" id="PF02770">
    <property type="entry name" value="Acyl-CoA_dh_M"/>
    <property type="match status" value="1"/>
</dbReference>
<evidence type="ECO:0000259" key="9">
    <source>
        <dbReference type="Pfam" id="PF02771"/>
    </source>
</evidence>
<dbReference type="InterPro" id="IPR046373">
    <property type="entry name" value="Acyl-CoA_Oxase/DH_mid-dom_sf"/>
</dbReference>
<gene>
    <name evidence="10" type="ORF">GCM10009069_01900</name>
</gene>
<dbReference type="InterPro" id="IPR006091">
    <property type="entry name" value="Acyl-CoA_Oxase/DH_mid-dom"/>
</dbReference>
<feature type="domain" description="Acyl-CoA oxidase/dehydrogenase middle" evidence="8">
    <location>
        <begin position="126"/>
        <end position="219"/>
    </location>
</feature>
<accession>A0A8J3CPL9</accession>
<proteinExistence type="inferred from homology"/>
<comment type="similarity">
    <text evidence="2 6">Belongs to the acyl-CoA dehydrogenase family.</text>
</comment>
<evidence type="ECO:0000256" key="4">
    <source>
        <dbReference type="ARBA" id="ARBA00022827"/>
    </source>
</evidence>
<dbReference type="Pfam" id="PF02771">
    <property type="entry name" value="Acyl-CoA_dh_N"/>
    <property type="match status" value="1"/>
</dbReference>
<evidence type="ECO:0000256" key="3">
    <source>
        <dbReference type="ARBA" id="ARBA00022630"/>
    </source>
</evidence>
<dbReference type="FunFam" id="2.40.110.10:FF:000002">
    <property type="entry name" value="Acyl-CoA dehydrogenase fadE12"/>
    <property type="match status" value="1"/>
</dbReference>
<dbReference type="InterPro" id="IPR013786">
    <property type="entry name" value="AcylCoA_DH/ox_N"/>
</dbReference>
<dbReference type="GO" id="GO:0050660">
    <property type="term" value="F:flavin adenine dinucleotide binding"/>
    <property type="evidence" value="ECO:0007669"/>
    <property type="project" value="InterPro"/>
</dbReference>
<dbReference type="SUPFAM" id="SSF47203">
    <property type="entry name" value="Acyl-CoA dehydrogenase C-terminal domain-like"/>
    <property type="match status" value="1"/>
</dbReference>
<evidence type="ECO:0000259" key="7">
    <source>
        <dbReference type="Pfam" id="PF00441"/>
    </source>
</evidence>
<dbReference type="EMBL" id="BMZH01000001">
    <property type="protein sequence ID" value="GHA82376.1"/>
    <property type="molecule type" value="Genomic_DNA"/>
</dbReference>
<name>A0A8J3CPL9_9PROT</name>